<dbReference type="PANTHER" id="PTHR14255">
    <property type="entry name" value="CEREBLON"/>
    <property type="match status" value="1"/>
</dbReference>
<keyword evidence="3 6" id="KW-0812">Transmembrane</keyword>
<organism evidence="7 8">
    <name type="scientific">Rosa chinensis</name>
    <name type="common">China rose</name>
    <dbReference type="NCBI Taxonomy" id="74649"/>
    <lineage>
        <taxon>Eukaryota</taxon>
        <taxon>Viridiplantae</taxon>
        <taxon>Streptophyta</taxon>
        <taxon>Embryophyta</taxon>
        <taxon>Tracheophyta</taxon>
        <taxon>Spermatophyta</taxon>
        <taxon>Magnoliopsida</taxon>
        <taxon>eudicotyledons</taxon>
        <taxon>Gunneridae</taxon>
        <taxon>Pentapetalae</taxon>
        <taxon>rosids</taxon>
        <taxon>fabids</taxon>
        <taxon>Rosales</taxon>
        <taxon>Rosaceae</taxon>
        <taxon>Rosoideae</taxon>
        <taxon>Rosoideae incertae sedis</taxon>
        <taxon>Rosa</taxon>
    </lineage>
</organism>
<dbReference type="OMA" id="MVHEIKD"/>
<dbReference type="GO" id="GO:0016020">
    <property type="term" value="C:membrane"/>
    <property type="evidence" value="ECO:0007669"/>
    <property type="project" value="UniProtKB-SubCell"/>
</dbReference>
<evidence type="ECO:0000256" key="4">
    <source>
        <dbReference type="ARBA" id="ARBA00022989"/>
    </source>
</evidence>
<feature type="transmembrane region" description="Helical" evidence="6">
    <location>
        <begin position="46"/>
        <end position="66"/>
    </location>
</feature>
<dbReference type="AlphaFoldDB" id="A0A2P6RX13"/>
<dbReference type="PANTHER" id="PTHR14255:SF48">
    <property type="entry name" value="SULFITE EXPORTER TAUE_SAFE FAMILY PROTEIN 3-LIKE"/>
    <property type="match status" value="1"/>
</dbReference>
<name>A0A2P6RX13_ROSCH</name>
<comment type="subcellular location">
    <subcellularLocation>
        <location evidence="1">Membrane</location>
        <topology evidence="1">Multi-pass membrane protein</topology>
    </subcellularLocation>
</comment>
<feature type="transmembrane region" description="Helical" evidence="6">
    <location>
        <begin position="215"/>
        <end position="236"/>
    </location>
</feature>
<feature type="transmembrane region" description="Helical" evidence="6">
    <location>
        <begin position="117"/>
        <end position="137"/>
    </location>
</feature>
<proteinExistence type="inferred from homology"/>
<dbReference type="InterPro" id="IPR002781">
    <property type="entry name" value="TM_pro_TauE-like"/>
</dbReference>
<accession>A0A2P6RX13</accession>
<feature type="transmembrane region" description="Helical" evidence="6">
    <location>
        <begin position="184"/>
        <end position="203"/>
    </location>
</feature>
<evidence type="ECO:0000256" key="3">
    <source>
        <dbReference type="ARBA" id="ARBA00022692"/>
    </source>
</evidence>
<feature type="transmembrane region" description="Helical" evidence="6">
    <location>
        <begin position="78"/>
        <end position="96"/>
    </location>
</feature>
<comment type="similarity">
    <text evidence="2">Belongs to the 4-toluene sulfonate uptake permease (TSUP) (TC 2.A.102) family.</text>
</comment>
<keyword evidence="8" id="KW-1185">Reference proteome</keyword>
<feature type="transmembrane region" description="Helical" evidence="6">
    <location>
        <begin position="157"/>
        <end position="177"/>
    </location>
</feature>
<dbReference type="Pfam" id="PF01925">
    <property type="entry name" value="TauE"/>
    <property type="match status" value="1"/>
</dbReference>
<dbReference type="Proteomes" id="UP000238479">
    <property type="component" value="Chromosome 2"/>
</dbReference>
<dbReference type="Gramene" id="PRQ50969">
    <property type="protein sequence ID" value="PRQ50969"/>
    <property type="gene ID" value="RchiOBHm_Chr2g0139111"/>
</dbReference>
<keyword evidence="5 6" id="KW-0472">Membrane</keyword>
<evidence type="ECO:0000313" key="8">
    <source>
        <dbReference type="Proteomes" id="UP000238479"/>
    </source>
</evidence>
<sequence length="259" mass="28277">MGKVQKMLKPNVLLEPGGPSNDALTEAKKAKRVEVSILDNVCWKELGVIVVVWLMILALQIAKNYLRKCSMTYWSTELLQIPVAVGVTSYQAMNLYRGRSVIASKGEANMKWSLYKLVAYCACGIAAGMLGGLLGLGGEHFLGPIFLEMGIPPQVSATATFAMTFSSSMSIVEYYLLKRFPIPYALYFAAVTTVSAFAGQHVAGKVVKKLGRASLIIFILAFTVFLSSLTLGGIGIENMIRKIQHKESLGFQNICTYKT</sequence>
<gene>
    <name evidence="7" type="ORF">RchiOBHm_Chr2g0139111</name>
</gene>
<protein>
    <submittedName>
        <fullName evidence="7">Putative transmembrane protein TauE</fullName>
    </submittedName>
</protein>
<evidence type="ECO:0000256" key="6">
    <source>
        <dbReference type="SAM" id="Phobius"/>
    </source>
</evidence>
<keyword evidence="4 6" id="KW-1133">Transmembrane helix</keyword>
<evidence type="ECO:0000256" key="2">
    <source>
        <dbReference type="ARBA" id="ARBA00009142"/>
    </source>
</evidence>
<evidence type="ECO:0000256" key="1">
    <source>
        <dbReference type="ARBA" id="ARBA00004141"/>
    </source>
</evidence>
<dbReference type="EMBL" id="PDCK01000040">
    <property type="protein sequence ID" value="PRQ50969.1"/>
    <property type="molecule type" value="Genomic_DNA"/>
</dbReference>
<reference evidence="7 8" key="1">
    <citation type="journal article" date="2018" name="Nat. Genet.">
        <title>The Rosa genome provides new insights in the design of modern roses.</title>
        <authorList>
            <person name="Bendahmane M."/>
        </authorList>
    </citation>
    <scope>NUCLEOTIDE SEQUENCE [LARGE SCALE GENOMIC DNA]</scope>
    <source>
        <strain evidence="8">cv. Old Blush</strain>
    </source>
</reference>
<dbReference type="GO" id="GO:0016567">
    <property type="term" value="P:protein ubiquitination"/>
    <property type="evidence" value="ECO:0007669"/>
    <property type="project" value="TreeGrafter"/>
</dbReference>
<evidence type="ECO:0000313" key="7">
    <source>
        <dbReference type="EMBL" id="PRQ50969.1"/>
    </source>
</evidence>
<comment type="caution">
    <text evidence="7">The sequence shown here is derived from an EMBL/GenBank/DDBJ whole genome shotgun (WGS) entry which is preliminary data.</text>
</comment>
<dbReference type="GO" id="GO:0031464">
    <property type="term" value="C:Cul4A-RING E3 ubiquitin ligase complex"/>
    <property type="evidence" value="ECO:0007669"/>
    <property type="project" value="TreeGrafter"/>
</dbReference>
<evidence type="ECO:0000256" key="5">
    <source>
        <dbReference type="ARBA" id="ARBA00023136"/>
    </source>
</evidence>